<dbReference type="NCBIfam" id="TIGR00165">
    <property type="entry name" value="S18"/>
    <property type="match status" value="1"/>
</dbReference>
<evidence type="ECO:0000256" key="1">
    <source>
        <dbReference type="ARBA" id="ARBA00005589"/>
    </source>
</evidence>
<evidence type="ECO:0000256" key="2">
    <source>
        <dbReference type="ARBA" id="ARBA00022980"/>
    </source>
</evidence>
<keyword evidence="4" id="KW-0699">rRNA-binding</keyword>
<comment type="similarity">
    <text evidence="1 4 5">Belongs to the bacterial ribosomal protein bS18 family.</text>
</comment>
<comment type="function">
    <text evidence="4">Binds as a heterodimer with protein bS6 to the central domain of the 16S rRNA, where it helps stabilize the platform of the 30S subunit.</text>
</comment>
<dbReference type="PANTHER" id="PTHR13479">
    <property type="entry name" value="30S RIBOSOMAL PROTEIN S18"/>
    <property type="match status" value="1"/>
</dbReference>
<proteinExistence type="inferred from homology"/>
<dbReference type="GO" id="GO:0022627">
    <property type="term" value="C:cytosolic small ribosomal subunit"/>
    <property type="evidence" value="ECO:0007669"/>
    <property type="project" value="TreeGrafter"/>
</dbReference>
<dbReference type="EMBL" id="MHUT01000004">
    <property type="protein sequence ID" value="OHA81728.1"/>
    <property type="molecule type" value="Genomic_DNA"/>
</dbReference>
<organism evidence="6 7">
    <name type="scientific">Candidatus Yonathbacteria bacterium RIFCSPHIGHO2_02_FULL_44_14</name>
    <dbReference type="NCBI Taxonomy" id="1802724"/>
    <lineage>
        <taxon>Bacteria</taxon>
        <taxon>Candidatus Yonathiibacteriota</taxon>
    </lineage>
</organism>
<comment type="caution">
    <text evidence="6">The sequence shown here is derived from an EMBL/GenBank/DDBJ whole genome shotgun (WGS) entry which is preliminary data.</text>
</comment>
<evidence type="ECO:0000256" key="5">
    <source>
        <dbReference type="RuleBase" id="RU003910"/>
    </source>
</evidence>
<protein>
    <recommendedName>
        <fullName evidence="4">Small ribosomal subunit protein bS18</fullName>
    </recommendedName>
</protein>
<gene>
    <name evidence="4" type="primary">rpsR</name>
    <name evidence="6" type="ORF">A3D51_01405</name>
</gene>
<sequence>MKKNTQCYFTTNNVKQIDYKDVDILKKFLNPHARMIAGERTGVCSKHQRQLASAVKRARFMGLLPFVAK</sequence>
<dbReference type="Gene3D" id="4.10.640.10">
    <property type="entry name" value="Ribosomal protein S18"/>
    <property type="match status" value="1"/>
</dbReference>
<dbReference type="GO" id="GO:0003735">
    <property type="term" value="F:structural constituent of ribosome"/>
    <property type="evidence" value="ECO:0007669"/>
    <property type="project" value="InterPro"/>
</dbReference>
<evidence type="ECO:0000313" key="7">
    <source>
        <dbReference type="Proteomes" id="UP000179118"/>
    </source>
</evidence>
<dbReference type="GO" id="GO:0006412">
    <property type="term" value="P:translation"/>
    <property type="evidence" value="ECO:0007669"/>
    <property type="project" value="UniProtKB-UniRule"/>
</dbReference>
<dbReference type="PANTHER" id="PTHR13479:SF40">
    <property type="entry name" value="SMALL RIBOSOMAL SUBUNIT PROTEIN BS18M"/>
    <property type="match status" value="1"/>
</dbReference>
<dbReference type="PRINTS" id="PR00974">
    <property type="entry name" value="RIBOSOMALS18"/>
</dbReference>
<reference evidence="6 7" key="1">
    <citation type="journal article" date="2016" name="Nat. Commun.">
        <title>Thousands of microbial genomes shed light on interconnected biogeochemical processes in an aquifer system.</title>
        <authorList>
            <person name="Anantharaman K."/>
            <person name="Brown C.T."/>
            <person name="Hug L.A."/>
            <person name="Sharon I."/>
            <person name="Castelle C.J."/>
            <person name="Probst A.J."/>
            <person name="Thomas B.C."/>
            <person name="Singh A."/>
            <person name="Wilkins M.J."/>
            <person name="Karaoz U."/>
            <person name="Brodie E.L."/>
            <person name="Williams K.H."/>
            <person name="Hubbard S.S."/>
            <person name="Banfield J.F."/>
        </authorList>
    </citation>
    <scope>NUCLEOTIDE SEQUENCE [LARGE SCALE GENOMIC DNA]</scope>
</reference>
<dbReference type="InterPro" id="IPR001648">
    <property type="entry name" value="Ribosomal_bS18"/>
</dbReference>
<dbReference type="InterPro" id="IPR036870">
    <property type="entry name" value="Ribosomal_bS18_sf"/>
</dbReference>
<dbReference type="Proteomes" id="UP000179118">
    <property type="component" value="Unassembled WGS sequence"/>
</dbReference>
<keyword evidence="3 4" id="KW-0687">Ribonucleoprotein</keyword>
<dbReference type="AlphaFoldDB" id="A0A1G2SAH9"/>
<evidence type="ECO:0000256" key="4">
    <source>
        <dbReference type="HAMAP-Rule" id="MF_00270"/>
    </source>
</evidence>
<keyword evidence="2 4" id="KW-0689">Ribosomal protein</keyword>
<evidence type="ECO:0000256" key="3">
    <source>
        <dbReference type="ARBA" id="ARBA00023274"/>
    </source>
</evidence>
<dbReference type="SUPFAM" id="SSF46911">
    <property type="entry name" value="Ribosomal protein S18"/>
    <property type="match status" value="1"/>
</dbReference>
<accession>A0A1G2SAH9</accession>
<evidence type="ECO:0000313" key="6">
    <source>
        <dbReference type="EMBL" id="OHA81728.1"/>
    </source>
</evidence>
<name>A0A1G2SAH9_9BACT</name>
<dbReference type="GO" id="GO:0070181">
    <property type="term" value="F:small ribosomal subunit rRNA binding"/>
    <property type="evidence" value="ECO:0007669"/>
    <property type="project" value="TreeGrafter"/>
</dbReference>
<dbReference type="HAMAP" id="MF_00270">
    <property type="entry name" value="Ribosomal_bS18"/>
    <property type="match status" value="1"/>
</dbReference>
<comment type="subunit">
    <text evidence="4">Part of the 30S ribosomal subunit. Forms a tight heterodimer with protein bS6.</text>
</comment>
<keyword evidence="4" id="KW-0694">RNA-binding</keyword>
<dbReference type="Pfam" id="PF01084">
    <property type="entry name" value="Ribosomal_S18"/>
    <property type="match status" value="1"/>
</dbReference>